<dbReference type="EMBL" id="CP095073">
    <property type="protein sequence ID" value="UOQ43413.1"/>
    <property type="molecule type" value="Genomic_DNA"/>
</dbReference>
<evidence type="ECO:0000313" key="3">
    <source>
        <dbReference type="Proteomes" id="UP000831787"/>
    </source>
</evidence>
<sequence>MVNRKRLAKPPMLYITQPTFKPAEVSMQTSFRGTRKGNNPTGDKSASSSLENEIRSRSRGDVENNETAVAVQNEIVKKEEKSETKENITPRERRQRFRDMSLEEKVDYFFQLPPQVPKMKCEVITDEEQYRGYIQKYEDGIVYMKVFQRPFQKEVPFIDIQDIRLIGF</sequence>
<reference evidence="2 3" key="1">
    <citation type="submission" date="2022-04" db="EMBL/GenBank/DDBJ databases">
        <title>Halobacillus sp. isolated from saltern.</title>
        <authorList>
            <person name="Won M."/>
            <person name="Lee C.-M."/>
            <person name="Woen H.-Y."/>
            <person name="Kwon S.-W."/>
        </authorList>
    </citation>
    <scope>NUCLEOTIDE SEQUENCE [LARGE SCALE GENOMIC DNA]</scope>
    <source>
        <strain evidence="2 3">SSBR10-3</strain>
    </source>
</reference>
<organism evidence="2 3">
    <name type="scientific">Halobacillus salinarum</name>
    <dbReference type="NCBI Taxonomy" id="2932257"/>
    <lineage>
        <taxon>Bacteria</taxon>
        <taxon>Bacillati</taxon>
        <taxon>Bacillota</taxon>
        <taxon>Bacilli</taxon>
        <taxon>Bacillales</taxon>
        <taxon>Bacillaceae</taxon>
        <taxon>Halobacillus</taxon>
    </lineage>
</organism>
<dbReference type="Pfam" id="PF14153">
    <property type="entry name" value="Spore_coat_CotO"/>
    <property type="match status" value="1"/>
</dbReference>
<proteinExistence type="predicted"/>
<feature type="compositionally biased region" description="Basic and acidic residues" evidence="1">
    <location>
        <begin position="75"/>
        <end position="95"/>
    </location>
</feature>
<evidence type="ECO:0000256" key="1">
    <source>
        <dbReference type="SAM" id="MobiDB-lite"/>
    </source>
</evidence>
<dbReference type="InterPro" id="IPR025439">
    <property type="entry name" value="Spore_coat_CotO"/>
</dbReference>
<gene>
    <name evidence="2" type="ORF">MUN89_16015</name>
</gene>
<name>A0ABY4EHQ2_9BACI</name>
<dbReference type="RefSeq" id="WP_244708772.1">
    <property type="nucleotide sequence ID" value="NZ_CP095073.1"/>
</dbReference>
<feature type="compositionally biased region" description="Polar residues" evidence="1">
    <location>
        <begin position="26"/>
        <end position="51"/>
    </location>
</feature>
<feature type="compositionally biased region" description="Basic and acidic residues" evidence="1">
    <location>
        <begin position="52"/>
        <end position="62"/>
    </location>
</feature>
<evidence type="ECO:0000313" key="2">
    <source>
        <dbReference type="EMBL" id="UOQ43413.1"/>
    </source>
</evidence>
<accession>A0ABY4EHQ2</accession>
<keyword evidence="3" id="KW-1185">Reference proteome</keyword>
<protein>
    <submittedName>
        <fullName evidence="2">Spore coat CotO family protein</fullName>
    </submittedName>
</protein>
<feature type="region of interest" description="Disordered" evidence="1">
    <location>
        <begin position="19"/>
        <end position="95"/>
    </location>
</feature>
<dbReference type="Proteomes" id="UP000831787">
    <property type="component" value="Chromosome"/>
</dbReference>